<evidence type="ECO:0000313" key="3">
    <source>
        <dbReference type="RefSeq" id="XP_030616088.1"/>
    </source>
</evidence>
<name>A0A7F8K7J5_DELLE</name>
<keyword evidence="2" id="KW-1185">Reference proteome</keyword>
<dbReference type="RefSeq" id="XP_030616088.1">
    <property type="nucleotide sequence ID" value="XM_030760228.1"/>
</dbReference>
<dbReference type="CTD" id="170680"/>
<dbReference type="InterPro" id="IPR029271">
    <property type="entry name" value="SPR1"/>
</dbReference>
<feature type="compositionally biased region" description="Pro residues" evidence="1">
    <location>
        <begin position="143"/>
        <end position="174"/>
    </location>
</feature>
<organism evidence="2 3">
    <name type="scientific">Delphinapterus leucas</name>
    <name type="common">Beluga whale</name>
    <dbReference type="NCBI Taxonomy" id="9749"/>
    <lineage>
        <taxon>Eukaryota</taxon>
        <taxon>Metazoa</taxon>
        <taxon>Chordata</taxon>
        <taxon>Craniata</taxon>
        <taxon>Vertebrata</taxon>
        <taxon>Euteleostomi</taxon>
        <taxon>Mammalia</taxon>
        <taxon>Eutheria</taxon>
        <taxon>Laurasiatheria</taxon>
        <taxon>Artiodactyla</taxon>
        <taxon>Whippomorpha</taxon>
        <taxon>Cetacea</taxon>
        <taxon>Odontoceti</taxon>
        <taxon>Monodontidae</taxon>
        <taxon>Delphinapterus</taxon>
    </lineage>
</organism>
<dbReference type="GeneID" id="115802014"/>
<feature type="compositionally biased region" description="Pro residues" evidence="1">
    <location>
        <begin position="203"/>
        <end position="215"/>
    </location>
</feature>
<dbReference type="Pfam" id="PF15356">
    <property type="entry name" value="SPR1"/>
    <property type="match status" value="1"/>
</dbReference>
<proteinExistence type="predicted"/>
<reference evidence="3" key="1">
    <citation type="submission" date="2025-08" db="UniProtKB">
        <authorList>
            <consortium name="RefSeq"/>
        </authorList>
    </citation>
    <scope>IDENTIFICATION</scope>
    <source>
        <tissue evidence="3">Blood</tissue>
    </source>
</reference>
<protein>
    <submittedName>
        <fullName evidence="3">LOW QUALITY PROTEIN: psoriasis susceptibility 1 candidate gene 2 protein</fullName>
    </submittedName>
</protein>
<accession>A0A7F8K7J5</accession>
<dbReference type="FunCoup" id="A0A7F8K7J5">
    <property type="interactions" value="3"/>
</dbReference>
<feature type="region of interest" description="Disordered" evidence="1">
    <location>
        <begin position="79"/>
        <end position="215"/>
    </location>
</feature>
<feature type="compositionally biased region" description="Pro residues" evidence="1">
    <location>
        <begin position="101"/>
        <end position="130"/>
    </location>
</feature>
<sequence length="215" mass="23368">MRRERNEVLKIRFGCDSLCDWASPSPEIGLLVPLLPYKASWGSQAPRLSRPLTLGARRQARCSTGSSWGSWSFACFAGGTSGSGDHPSPSSTEPSEEEGPPTLPQGPPIPGDPWPGVPPLFEDLPPPGPSRPWRDLPESGVWPPVPPRTDPPQPPRPDDPWPAGPQPPENPWPPASKVGHGSQEEPDLDPPQEEYRQWIPQRHPGPLPSSPSLPF</sequence>
<dbReference type="KEGG" id="dle:115802014"/>
<dbReference type="AlphaFoldDB" id="A0A7F8K7J5"/>
<dbReference type="PANTHER" id="PTHR31853">
    <property type="entry name" value="PSORIASIS SUSCEPTIBILITY 1 CANDIDATE GENE 2 PROTEIN"/>
    <property type="match status" value="1"/>
</dbReference>
<dbReference type="Proteomes" id="UP000248483">
    <property type="component" value="Unplaced"/>
</dbReference>
<gene>
    <name evidence="3" type="primary">PSORS1C2</name>
</gene>
<dbReference type="PANTHER" id="PTHR31853:SF1">
    <property type="entry name" value="PSORIASIS SUSCEPTIBILITY 1 CANDIDATE GENE 2 PROTEIN"/>
    <property type="match status" value="1"/>
</dbReference>
<dbReference type="InParanoid" id="A0A7F8K7J5"/>
<evidence type="ECO:0000256" key="1">
    <source>
        <dbReference type="SAM" id="MobiDB-lite"/>
    </source>
</evidence>
<evidence type="ECO:0000313" key="2">
    <source>
        <dbReference type="Proteomes" id="UP000248483"/>
    </source>
</evidence>